<dbReference type="Pfam" id="PF00702">
    <property type="entry name" value="Hydrolase"/>
    <property type="match status" value="1"/>
</dbReference>
<proteinExistence type="predicted"/>
<dbReference type="CDD" id="cd07505">
    <property type="entry name" value="HAD_BPGM-like"/>
    <property type="match status" value="1"/>
</dbReference>
<dbReference type="PANTHER" id="PTHR46193:SF18">
    <property type="entry name" value="HEXITOL PHOSPHATASE B"/>
    <property type="match status" value="1"/>
</dbReference>
<dbReference type="InterPro" id="IPR023198">
    <property type="entry name" value="PGP-like_dom2"/>
</dbReference>
<evidence type="ECO:0000256" key="4">
    <source>
        <dbReference type="ARBA" id="ARBA00023277"/>
    </source>
</evidence>
<sequence>MTKPKALLFDCDNTLVLSEDLAFAGGADLVNRLLAAKGVANAPTFTGRGLMTEYVGQNFRVLLANLQAQYGFTLSEGEVDALVSSELDNLVRRIETPGELQHCVGVEAALEAVSKQPYTLAVVSSSALSRVNASLRATDLARFFADRVYSAASSLPVPTSKPDPAIYLYALSELGVGAREAVAIEDSKSGTTSAVAAGIPTIGYLGPYEGEERGEMAQVLRKAGAKVLMDDWADFGRALDEIAAL</sequence>
<dbReference type="NCBIfam" id="TIGR01509">
    <property type="entry name" value="HAD-SF-IA-v3"/>
    <property type="match status" value="1"/>
</dbReference>
<dbReference type="GeneID" id="95989400"/>
<dbReference type="InterPro" id="IPR023214">
    <property type="entry name" value="HAD_sf"/>
</dbReference>
<reference evidence="5 6" key="1">
    <citation type="submission" date="2023-08" db="EMBL/GenBank/DDBJ databases">
        <title>Annotated Genome Sequence of Vanrija albida AlHP1.</title>
        <authorList>
            <person name="Herzog R."/>
        </authorList>
    </citation>
    <scope>NUCLEOTIDE SEQUENCE [LARGE SCALE GENOMIC DNA]</scope>
    <source>
        <strain evidence="5 6">AlHP1</strain>
    </source>
</reference>
<evidence type="ECO:0000256" key="1">
    <source>
        <dbReference type="ARBA" id="ARBA00001946"/>
    </source>
</evidence>
<dbReference type="SFLD" id="SFLDS00003">
    <property type="entry name" value="Haloacid_Dehalogenase"/>
    <property type="match status" value="1"/>
</dbReference>
<dbReference type="InterPro" id="IPR006439">
    <property type="entry name" value="HAD-SF_hydro_IA"/>
</dbReference>
<keyword evidence="4" id="KW-0119">Carbohydrate metabolism</keyword>
<dbReference type="InterPro" id="IPR051600">
    <property type="entry name" value="Beta-PGM-like"/>
</dbReference>
<name>A0ABR3PWE3_9TREE</name>
<keyword evidence="2" id="KW-0479">Metal-binding</keyword>
<dbReference type="InterPro" id="IPR036412">
    <property type="entry name" value="HAD-like_sf"/>
</dbReference>
<dbReference type="Gene3D" id="1.10.150.240">
    <property type="entry name" value="Putative phosphatase, domain 2"/>
    <property type="match status" value="1"/>
</dbReference>
<accession>A0ABR3PWE3</accession>
<dbReference type="Proteomes" id="UP001565368">
    <property type="component" value="Unassembled WGS sequence"/>
</dbReference>
<keyword evidence="6" id="KW-1185">Reference proteome</keyword>
<dbReference type="SFLD" id="SFLDG01129">
    <property type="entry name" value="C1.5:_HAD__Beta-PGM__Phosphata"/>
    <property type="match status" value="1"/>
</dbReference>
<evidence type="ECO:0000313" key="5">
    <source>
        <dbReference type="EMBL" id="KAL1406651.1"/>
    </source>
</evidence>
<organism evidence="5 6">
    <name type="scientific">Vanrija albida</name>
    <dbReference type="NCBI Taxonomy" id="181172"/>
    <lineage>
        <taxon>Eukaryota</taxon>
        <taxon>Fungi</taxon>
        <taxon>Dikarya</taxon>
        <taxon>Basidiomycota</taxon>
        <taxon>Agaricomycotina</taxon>
        <taxon>Tremellomycetes</taxon>
        <taxon>Trichosporonales</taxon>
        <taxon>Trichosporonaceae</taxon>
        <taxon>Vanrija</taxon>
    </lineage>
</organism>
<dbReference type="PANTHER" id="PTHR46193">
    <property type="entry name" value="6-PHOSPHOGLUCONATE PHOSPHATASE"/>
    <property type="match status" value="1"/>
</dbReference>
<evidence type="ECO:0000256" key="3">
    <source>
        <dbReference type="ARBA" id="ARBA00022842"/>
    </source>
</evidence>
<dbReference type="SUPFAM" id="SSF56784">
    <property type="entry name" value="HAD-like"/>
    <property type="match status" value="1"/>
</dbReference>
<evidence type="ECO:0000313" key="6">
    <source>
        <dbReference type="Proteomes" id="UP001565368"/>
    </source>
</evidence>
<dbReference type="EMBL" id="JBBXJM010000006">
    <property type="protein sequence ID" value="KAL1406651.1"/>
    <property type="molecule type" value="Genomic_DNA"/>
</dbReference>
<dbReference type="Gene3D" id="3.40.50.1000">
    <property type="entry name" value="HAD superfamily/HAD-like"/>
    <property type="match status" value="1"/>
</dbReference>
<evidence type="ECO:0000256" key="2">
    <source>
        <dbReference type="ARBA" id="ARBA00022723"/>
    </source>
</evidence>
<protein>
    <submittedName>
        <fullName evidence="5">Uncharacterized protein</fullName>
    </submittedName>
</protein>
<keyword evidence="3" id="KW-0460">Magnesium</keyword>
<dbReference type="RefSeq" id="XP_069206595.1">
    <property type="nucleotide sequence ID" value="XM_069356754.1"/>
</dbReference>
<gene>
    <name evidence="5" type="ORF">Q8F55_008357</name>
</gene>
<comment type="cofactor">
    <cofactor evidence="1">
        <name>Mg(2+)</name>
        <dbReference type="ChEBI" id="CHEBI:18420"/>
    </cofactor>
</comment>
<comment type="caution">
    <text evidence="5">The sequence shown here is derived from an EMBL/GenBank/DDBJ whole genome shotgun (WGS) entry which is preliminary data.</text>
</comment>